<evidence type="ECO:0000313" key="2">
    <source>
        <dbReference type="EMBL" id="RGZ80980.1"/>
    </source>
</evidence>
<name>A0A374NXR9_9FIRM</name>
<reference evidence="3 4" key="1">
    <citation type="submission" date="2018-08" db="EMBL/GenBank/DDBJ databases">
        <title>A genome reference for cultivated species of the human gut microbiota.</title>
        <authorList>
            <person name="Zou Y."/>
            <person name="Xue W."/>
            <person name="Luo G."/>
        </authorList>
    </citation>
    <scope>NUCLEOTIDE SEQUENCE [LARGE SCALE GENOMIC DNA]</scope>
    <source>
        <strain evidence="2 4">AM48-23BH</strain>
        <strain evidence="1 3">TM10-1AC</strain>
    </source>
</reference>
<organism evidence="1 3">
    <name type="scientific">Anaerobutyricum hallii</name>
    <dbReference type="NCBI Taxonomy" id="39488"/>
    <lineage>
        <taxon>Bacteria</taxon>
        <taxon>Bacillati</taxon>
        <taxon>Bacillota</taxon>
        <taxon>Clostridia</taxon>
        <taxon>Lachnospirales</taxon>
        <taxon>Lachnospiraceae</taxon>
        <taxon>Anaerobutyricum</taxon>
    </lineage>
</organism>
<protein>
    <submittedName>
        <fullName evidence="1">Uncharacterized protein</fullName>
    </submittedName>
</protein>
<dbReference type="Proteomes" id="UP000262524">
    <property type="component" value="Unassembled WGS sequence"/>
</dbReference>
<proteinExistence type="predicted"/>
<sequence length="114" mass="12319">MPPIRHICDFSRVVLNVRSIRSHPTLAPRPQICLIGGNSFYAVAREGELNRGDLGTEADVFCLLENESVSLPAAIQNLNYNICARSSSALICDNIAGAISNTLLAPHSPFLESL</sequence>
<dbReference type="EMBL" id="QSOE01000002">
    <property type="protein sequence ID" value="RGI92497.1"/>
    <property type="molecule type" value="Genomic_DNA"/>
</dbReference>
<dbReference type="Proteomes" id="UP000286561">
    <property type="component" value="Unassembled WGS sequence"/>
</dbReference>
<dbReference type="AlphaFoldDB" id="A0A374NXR9"/>
<dbReference type="EMBL" id="QSEP01000079">
    <property type="protein sequence ID" value="RGZ80980.1"/>
    <property type="molecule type" value="Genomic_DNA"/>
</dbReference>
<evidence type="ECO:0000313" key="1">
    <source>
        <dbReference type="EMBL" id="RGI92497.1"/>
    </source>
</evidence>
<gene>
    <name evidence="2" type="ORF">DW972_11005</name>
    <name evidence="1" type="ORF">DXD91_00440</name>
</gene>
<comment type="caution">
    <text evidence="1">The sequence shown here is derived from an EMBL/GenBank/DDBJ whole genome shotgun (WGS) entry which is preliminary data.</text>
</comment>
<accession>A0A374NXR9</accession>
<evidence type="ECO:0000313" key="4">
    <source>
        <dbReference type="Proteomes" id="UP000286561"/>
    </source>
</evidence>
<evidence type="ECO:0000313" key="3">
    <source>
        <dbReference type="Proteomes" id="UP000262524"/>
    </source>
</evidence>